<keyword evidence="3" id="KW-1185">Reference proteome</keyword>
<feature type="transmembrane region" description="Helical" evidence="1">
    <location>
        <begin position="257"/>
        <end position="277"/>
    </location>
</feature>
<dbReference type="Proteomes" id="UP000193920">
    <property type="component" value="Unassembled WGS sequence"/>
</dbReference>
<reference evidence="2 3" key="1">
    <citation type="submission" date="2016-08" db="EMBL/GenBank/DDBJ databases">
        <title>A Parts List for Fungal Cellulosomes Revealed by Comparative Genomics.</title>
        <authorList>
            <consortium name="DOE Joint Genome Institute"/>
            <person name="Haitjema C.H."/>
            <person name="Gilmore S.P."/>
            <person name="Henske J.K."/>
            <person name="Solomon K.V."/>
            <person name="De Groot R."/>
            <person name="Kuo A."/>
            <person name="Mondo S.J."/>
            <person name="Salamov A.A."/>
            <person name="Labutti K."/>
            <person name="Zhao Z."/>
            <person name="Chiniquy J."/>
            <person name="Barry K."/>
            <person name="Brewer H.M."/>
            <person name="Purvine S.O."/>
            <person name="Wright A.T."/>
            <person name="Boxma B."/>
            <person name="Van Alen T."/>
            <person name="Hackstein J.H."/>
            <person name="Baker S.E."/>
            <person name="Grigoriev I.V."/>
            <person name="O'Malley M.A."/>
        </authorList>
    </citation>
    <scope>NUCLEOTIDE SEQUENCE [LARGE SCALE GENOMIC DNA]</scope>
    <source>
        <strain evidence="2 3">G1</strain>
    </source>
</reference>
<evidence type="ECO:0000313" key="3">
    <source>
        <dbReference type="Proteomes" id="UP000193920"/>
    </source>
</evidence>
<keyword evidence="1" id="KW-1133">Transmembrane helix</keyword>
<protein>
    <recommendedName>
        <fullName evidence="4">RTA1-domain-containing protein</fullName>
    </recommendedName>
</protein>
<name>A0A1Y2FLV4_9FUNG</name>
<organism evidence="2 3">
    <name type="scientific">Neocallimastix californiae</name>
    <dbReference type="NCBI Taxonomy" id="1754190"/>
    <lineage>
        <taxon>Eukaryota</taxon>
        <taxon>Fungi</taxon>
        <taxon>Fungi incertae sedis</taxon>
        <taxon>Chytridiomycota</taxon>
        <taxon>Chytridiomycota incertae sedis</taxon>
        <taxon>Neocallimastigomycetes</taxon>
        <taxon>Neocallimastigales</taxon>
        <taxon>Neocallimastigaceae</taxon>
        <taxon>Neocallimastix</taxon>
    </lineage>
</organism>
<gene>
    <name evidence="2" type="ORF">LY90DRAFT_499271</name>
</gene>
<keyword evidence="1" id="KW-0472">Membrane</keyword>
<dbReference type="AlphaFoldDB" id="A0A1Y2FLV4"/>
<evidence type="ECO:0008006" key="4">
    <source>
        <dbReference type="Google" id="ProtNLM"/>
    </source>
</evidence>
<feature type="transmembrane region" description="Helical" evidence="1">
    <location>
        <begin position="64"/>
        <end position="86"/>
    </location>
</feature>
<feature type="transmembrane region" description="Helical" evidence="1">
    <location>
        <begin position="216"/>
        <end position="237"/>
    </location>
</feature>
<keyword evidence="1" id="KW-0812">Transmembrane</keyword>
<proteinExistence type="predicted"/>
<feature type="transmembrane region" description="Helical" evidence="1">
    <location>
        <begin position="39"/>
        <end position="57"/>
    </location>
</feature>
<feature type="transmembrane region" description="Helical" evidence="1">
    <location>
        <begin position="98"/>
        <end position="118"/>
    </location>
</feature>
<sequence length="365" mass="41369">MEKPLEVLTKNSRITGTCFGKDFPTMIDGIYIQFKDTFFFSYIIQFILVLLLFSNVGSGPYWKILFYASLSGLIGSLFENITLAYICQESQRENHGKVVPFLLSEIFWVITEYSIPYLNLIKMKTLSREDSSKRIKYIIYFLSVPFVVMRICIGCSRMIKGYLDDQTIEVFHGIAFGIMAISEVVCSIYILHFIAKYNKRVTLNPSFFVKYFQHSSYNILIAVDIVSILLSLLYIYVNLVNSNGIILTRASVIPFHSFKSVFILILAIDACLFKYGANVGSSINGTSEYNLTVKGAGTNNTFDISIKSNNYKNLSYSSLDSPSNLHPSSTLNNILYENKNLTHSLSSSNSISDMKYPNKYININS</sequence>
<feature type="transmembrane region" description="Helical" evidence="1">
    <location>
        <begin position="138"/>
        <end position="159"/>
    </location>
</feature>
<evidence type="ECO:0000313" key="2">
    <source>
        <dbReference type="EMBL" id="ORY84557.1"/>
    </source>
</evidence>
<feature type="transmembrane region" description="Helical" evidence="1">
    <location>
        <begin position="171"/>
        <end position="195"/>
    </location>
</feature>
<accession>A0A1Y2FLV4</accession>
<comment type="caution">
    <text evidence="2">The sequence shown here is derived from an EMBL/GenBank/DDBJ whole genome shotgun (WGS) entry which is preliminary data.</text>
</comment>
<dbReference type="EMBL" id="MCOG01000005">
    <property type="protein sequence ID" value="ORY84557.1"/>
    <property type="molecule type" value="Genomic_DNA"/>
</dbReference>
<evidence type="ECO:0000256" key="1">
    <source>
        <dbReference type="SAM" id="Phobius"/>
    </source>
</evidence>